<dbReference type="Gene3D" id="2.40.10.220">
    <property type="entry name" value="predicted glycosyltransferase like domains"/>
    <property type="match status" value="1"/>
</dbReference>
<evidence type="ECO:0000259" key="1">
    <source>
        <dbReference type="Pfam" id="PF07238"/>
    </source>
</evidence>
<organism evidence="2 3">
    <name type="scientific">Geobacter argillaceus</name>
    <dbReference type="NCBI Taxonomy" id="345631"/>
    <lineage>
        <taxon>Bacteria</taxon>
        <taxon>Pseudomonadati</taxon>
        <taxon>Thermodesulfobacteriota</taxon>
        <taxon>Desulfuromonadia</taxon>
        <taxon>Geobacterales</taxon>
        <taxon>Geobacteraceae</taxon>
        <taxon>Geobacter</taxon>
    </lineage>
</organism>
<comment type="caution">
    <text evidence="2">The sequence shown here is derived from an EMBL/GenBank/DDBJ whole genome shotgun (WGS) entry which is preliminary data.</text>
</comment>
<feature type="domain" description="PilZ" evidence="1">
    <location>
        <begin position="2"/>
        <end position="95"/>
    </location>
</feature>
<dbReference type="EMBL" id="VLLN01000070">
    <property type="protein sequence ID" value="TWJ11029.1"/>
    <property type="molecule type" value="Genomic_DNA"/>
</dbReference>
<dbReference type="Proteomes" id="UP000319449">
    <property type="component" value="Unassembled WGS sequence"/>
</dbReference>
<accession>A0A562UZJ6</accession>
<evidence type="ECO:0000313" key="2">
    <source>
        <dbReference type="EMBL" id="TWJ11029.1"/>
    </source>
</evidence>
<sequence>MEKRNFTRVKLKADVLLEYNDSSHSGEVDDISLKGMYVRTSMLVPVSNPVHVTVNAYPYTDIGMDARVVRQGENGVGLEINKMTVESFVRLRDMIMHQATDPDVVMNEVYKVVSCIV</sequence>
<dbReference type="RefSeq" id="WP_145026393.1">
    <property type="nucleotide sequence ID" value="NZ_VLLN01000070.1"/>
</dbReference>
<dbReference type="GO" id="GO:0035438">
    <property type="term" value="F:cyclic-di-GMP binding"/>
    <property type="evidence" value="ECO:0007669"/>
    <property type="project" value="InterPro"/>
</dbReference>
<protein>
    <submittedName>
        <fullName evidence="2">PilZ domain-containing protein</fullName>
    </submittedName>
</protein>
<reference evidence="2 3" key="1">
    <citation type="submission" date="2019-07" db="EMBL/GenBank/DDBJ databases">
        <title>Genomic Encyclopedia of Archaeal and Bacterial Type Strains, Phase II (KMG-II): from individual species to whole genera.</title>
        <authorList>
            <person name="Goeker M."/>
        </authorList>
    </citation>
    <scope>NUCLEOTIDE SEQUENCE [LARGE SCALE GENOMIC DNA]</scope>
    <source>
        <strain evidence="2 3">ATCC BAA-1139</strain>
    </source>
</reference>
<dbReference type="OrthoDB" id="5396383at2"/>
<name>A0A562UZJ6_9BACT</name>
<evidence type="ECO:0000313" key="3">
    <source>
        <dbReference type="Proteomes" id="UP000319449"/>
    </source>
</evidence>
<dbReference type="AlphaFoldDB" id="A0A562UZJ6"/>
<dbReference type="SUPFAM" id="SSF141371">
    <property type="entry name" value="PilZ domain-like"/>
    <property type="match status" value="1"/>
</dbReference>
<dbReference type="Pfam" id="PF07238">
    <property type="entry name" value="PilZ"/>
    <property type="match status" value="1"/>
</dbReference>
<keyword evidence="3" id="KW-1185">Reference proteome</keyword>
<dbReference type="InterPro" id="IPR009875">
    <property type="entry name" value="PilZ_domain"/>
</dbReference>
<gene>
    <name evidence="2" type="ORF">JN12_04078</name>
</gene>
<proteinExistence type="predicted"/>